<dbReference type="InterPro" id="IPR010686">
    <property type="entry name" value="OBAP-like"/>
</dbReference>
<gene>
    <name evidence="2" type="ORF">B9479_005618</name>
</gene>
<dbReference type="AlphaFoldDB" id="A0A5D3AST9"/>
<dbReference type="PANTHER" id="PTHR31360:SF0">
    <property type="entry name" value="OIL BODY-ASSOCIATED PROTEIN 1B"/>
    <property type="match status" value="1"/>
</dbReference>
<comment type="similarity">
    <text evidence="1">Belongs to the OBAP family.</text>
</comment>
<evidence type="ECO:0000313" key="2">
    <source>
        <dbReference type="EMBL" id="TYJ53778.1"/>
    </source>
</evidence>
<proteinExistence type="inferred from homology"/>
<comment type="caution">
    <text evidence="2">The sequence shown here is derived from an EMBL/GenBank/DDBJ whole genome shotgun (WGS) entry which is preliminary data.</text>
</comment>
<accession>A0A5D3AST9</accession>
<name>A0A5D3AST9_9TREE</name>
<protein>
    <recommendedName>
        <fullName evidence="4">DUF1264 domain-containing protein</fullName>
    </recommendedName>
</protein>
<dbReference type="PANTHER" id="PTHR31360">
    <property type="match status" value="1"/>
</dbReference>
<evidence type="ECO:0000313" key="3">
    <source>
        <dbReference type="Proteomes" id="UP000322245"/>
    </source>
</evidence>
<reference evidence="2 3" key="1">
    <citation type="submission" date="2017-05" db="EMBL/GenBank/DDBJ databases">
        <title>The Genome Sequence of Tsuchiyaea wingfieldii DSM 27421.</title>
        <authorList>
            <person name="Cuomo C."/>
            <person name="Passer A."/>
            <person name="Billmyre B."/>
            <person name="Heitman J."/>
        </authorList>
    </citation>
    <scope>NUCLEOTIDE SEQUENCE [LARGE SCALE GENOMIC DNA]</scope>
    <source>
        <strain evidence="2 3">DSM 27421</strain>
    </source>
</reference>
<evidence type="ECO:0000256" key="1">
    <source>
        <dbReference type="ARBA" id="ARBA00009740"/>
    </source>
</evidence>
<dbReference type="EMBL" id="NIDF01000078">
    <property type="protein sequence ID" value="TYJ53778.1"/>
    <property type="molecule type" value="Genomic_DNA"/>
</dbReference>
<keyword evidence="3" id="KW-1185">Reference proteome</keyword>
<dbReference type="Pfam" id="PF06884">
    <property type="entry name" value="DUF1264"/>
    <property type="match status" value="2"/>
</dbReference>
<evidence type="ECO:0008006" key="4">
    <source>
        <dbReference type="Google" id="ProtNLM"/>
    </source>
</evidence>
<organism evidence="2 3">
    <name type="scientific">Cryptococcus floricola</name>
    <dbReference type="NCBI Taxonomy" id="2591691"/>
    <lineage>
        <taxon>Eukaryota</taxon>
        <taxon>Fungi</taxon>
        <taxon>Dikarya</taxon>
        <taxon>Basidiomycota</taxon>
        <taxon>Agaricomycotina</taxon>
        <taxon>Tremellomycetes</taxon>
        <taxon>Tremellales</taxon>
        <taxon>Cryptococcaceae</taxon>
        <taxon>Cryptococcus</taxon>
    </lineage>
</organism>
<sequence length="269" mass="29630">MSCQHSAGDGLTPAKAAYETATTSSMSFTPINQIHQHLCGLHIYADDPLRPVRAHHYCTHLRNDLHQCVIYDGDGPGARLIGVEYLIPEESFQALPSEEKKYWHSHKYEVDSGMLVLGTKSLVPVTDIAEQPAMMELHTTYGKTTHTWYDAPFSSSLLFLSPPPPSSLLSPRSSPLPRSSPVSCSPMDLPLGPPALMMAYTDDAQLALGGGKGQEALDARDKDLGISTPAKRQVRQDYLAKEDLEREPVEGCDVVWKGKVGNWKFVEKE</sequence>
<dbReference type="Proteomes" id="UP000322245">
    <property type="component" value="Unassembled WGS sequence"/>
</dbReference>